<evidence type="ECO:0000313" key="3">
    <source>
        <dbReference type="EMBL" id="KIM34198.1"/>
    </source>
</evidence>
<dbReference type="GO" id="GO:0051639">
    <property type="term" value="P:actin filament network formation"/>
    <property type="evidence" value="ECO:0007669"/>
    <property type="project" value="TreeGrafter"/>
</dbReference>
<keyword evidence="2" id="KW-0009">Actin-binding</keyword>
<dbReference type="EMBL" id="KN824277">
    <property type="protein sequence ID" value="KIM34198.1"/>
    <property type="molecule type" value="Genomic_DNA"/>
</dbReference>
<evidence type="ECO:0000256" key="1">
    <source>
        <dbReference type="ARBA" id="ARBA00022737"/>
    </source>
</evidence>
<reference evidence="3 4" key="1">
    <citation type="submission" date="2014-04" db="EMBL/GenBank/DDBJ databases">
        <authorList>
            <consortium name="DOE Joint Genome Institute"/>
            <person name="Kuo A."/>
            <person name="Zuccaro A."/>
            <person name="Kohler A."/>
            <person name="Nagy L.G."/>
            <person name="Floudas D."/>
            <person name="Copeland A."/>
            <person name="Barry K.W."/>
            <person name="Cichocki N."/>
            <person name="Veneault-Fourrey C."/>
            <person name="LaButti K."/>
            <person name="Lindquist E.A."/>
            <person name="Lipzen A."/>
            <person name="Lundell T."/>
            <person name="Morin E."/>
            <person name="Murat C."/>
            <person name="Sun H."/>
            <person name="Tunlid A."/>
            <person name="Henrissat B."/>
            <person name="Grigoriev I.V."/>
            <person name="Hibbett D.S."/>
            <person name="Martin F."/>
            <person name="Nordberg H.P."/>
            <person name="Cantor M.N."/>
            <person name="Hua S.X."/>
        </authorList>
    </citation>
    <scope>NUCLEOTIDE SEQUENCE [LARGE SCALE GENOMIC DNA]</scope>
    <source>
        <strain evidence="3 4">MAFF 305830</strain>
    </source>
</reference>
<dbReference type="OrthoDB" id="431378at2759"/>
<dbReference type="PANTHER" id="PTHR19961">
    <property type="entry name" value="FIMBRIN/PLASTIN"/>
    <property type="match status" value="1"/>
</dbReference>
<dbReference type="Gene3D" id="1.10.418.10">
    <property type="entry name" value="Calponin-like domain"/>
    <property type="match status" value="1"/>
</dbReference>
<dbReference type="InterPro" id="IPR036872">
    <property type="entry name" value="CH_dom_sf"/>
</dbReference>
<keyword evidence="1" id="KW-0677">Repeat</keyword>
<proteinExistence type="predicted"/>
<dbReference type="Proteomes" id="UP000054097">
    <property type="component" value="Unassembled WGS sequence"/>
</dbReference>
<accession>A0A0C2X823</accession>
<dbReference type="GO" id="GO:0051017">
    <property type="term" value="P:actin filament bundle assembly"/>
    <property type="evidence" value="ECO:0007669"/>
    <property type="project" value="InterPro"/>
</dbReference>
<dbReference type="HOGENOM" id="CLU_2005320_0_0_1"/>
<sequence>MYPVKTYSIETWTSMCWDIQVRGEGADTSHSIDGQGERVEYTEYINSALASDPEVSARLPIPTDTMQIFDECRDVIIICELVEHFYPGTIDTVMGVRRRRGTLPSGKDPLNKFQMAENNNVATL</sequence>
<dbReference type="STRING" id="933852.A0A0C2X823"/>
<evidence type="ECO:0000313" key="4">
    <source>
        <dbReference type="Proteomes" id="UP000054097"/>
    </source>
</evidence>
<reference evidence="4" key="2">
    <citation type="submission" date="2015-01" db="EMBL/GenBank/DDBJ databases">
        <title>Evolutionary Origins and Diversification of the Mycorrhizal Mutualists.</title>
        <authorList>
            <consortium name="DOE Joint Genome Institute"/>
            <consortium name="Mycorrhizal Genomics Consortium"/>
            <person name="Kohler A."/>
            <person name="Kuo A."/>
            <person name="Nagy L.G."/>
            <person name="Floudas D."/>
            <person name="Copeland A."/>
            <person name="Barry K.W."/>
            <person name="Cichocki N."/>
            <person name="Veneault-Fourrey C."/>
            <person name="LaButti K."/>
            <person name="Lindquist E.A."/>
            <person name="Lipzen A."/>
            <person name="Lundell T."/>
            <person name="Morin E."/>
            <person name="Murat C."/>
            <person name="Riley R."/>
            <person name="Ohm R."/>
            <person name="Sun H."/>
            <person name="Tunlid A."/>
            <person name="Henrissat B."/>
            <person name="Grigoriev I.V."/>
            <person name="Hibbett D.S."/>
            <person name="Martin F."/>
        </authorList>
    </citation>
    <scope>NUCLEOTIDE SEQUENCE [LARGE SCALE GENOMIC DNA]</scope>
    <source>
        <strain evidence="4">MAFF 305830</strain>
    </source>
</reference>
<dbReference type="GO" id="GO:0005884">
    <property type="term" value="C:actin filament"/>
    <property type="evidence" value="ECO:0007669"/>
    <property type="project" value="TreeGrafter"/>
</dbReference>
<dbReference type="GO" id="GO:0005737">
    <property type="term" value="C:cytoplasm"/>
    <property type="evidence" value="ECO:0007669"/>
    <property type="project" value="TreeGrafter"/>
</dbReference>
<keyword evidence="4" id="KW-1185">Reference proteome</keyword>
<gene>
    <name evidence="3" type="ORF">M408DRAFT_91919</name>
</gene>
<dbReference type="PANTHER" id="PTHR19961:SF18">
    <property type="entry name" value="FI19014P1"/>
    <property type="match status" value="1"/>
</dbReference>
<dbReference type="GO" id="GO:0051015">
    <property type="term" value="F:actin filament binding"/>
    <property type="evidence" value="ECO:0007669"/>
    <property type="project" value="InterPro"/>
</dbReference>
<dbReference type="InterPro" id="IPR039959">
    <property type="entry name" value="Fimbrin/Plastin"/>
</dbReference>
<organism evidence="3 4">
    <name type="scientific">Serendipita vermifera MAFF 305830</name>
    <dbReference type="NCBI Taxonomy" id="933852"/>
    <lineage>
        <taxon>Eukaryota</taxon>
        <taxon>Fungi</taxon>
        <taxon>Dikarya</taxon>
        <taxon>Basidiomycota</taxon>
        <taxon>Agaricomycotina</taxon>
        <taxon>Agaricomycetes</taxon>
        <taxon>Sebacinales</taxon>
        <taxon>Serendipitaceae</taxon>
        <taxon>Serendipita</taxon>
    </lineage>
</organism>
<protein>
    <submittedName>
        <fullName evidence="3">Uncharacterized protein</fullName>
    </submittedName>
</protein>
<dbReference type="SUPFAM" id="SSF47576">
    <property type="entry name" value="Calponin-homology domain, CH-domain"/>
    <property type="match status" value="1"/>
</dbReference>
<dbReference type="GO" id="GO:0032432">
    <property type="term" value="C:actin filament bundle"/>
    <property type="evidence" value="ECO:0007669"/>
    <property type="project" value="TreeGrafter"/>
</dbReference>
<evidence type="ECO:0000256" key="2">
    <source>
        <dbReference type="ARBA" id="ARBA00023203"/>
    </source>
</evidence>
<dbReference type="AlphaFoldDB" id="A0A0C2X823"/>
<name>A0A0C2X823_SERVB</name>